<feature type="region of interest" description="Disordered" evidence="1">
    <location>
        <begin position="1"/>
        <end position="20"/>
    </location>
</feature>
<dbReference type="AlphaFoldDB" id="A0A0N0DQT4"/>
<evidence type="ECO:0000313" key="2">
    <source>
        <dbReference type="EMBL" id="KPA73448.1"/>
    </source>
</evidence>
<feature type="region of interest" description="Disordered" evidence="1">
    <location>
        <begin position="733"/>
        <end position="781"/>
    </location>
</feature>
<feature type="region of interest" description="Disordered" evidence="1">
    <location>
        <begin position="200"/>
        <end position="227"/>
    </location>
</feature>
<evidence type="ECO:0000256" key="1">
    <source>
        <dbReference type="SAM" id="MobiDB-lite"/>
    </source>
</evidence>
<gene>
    <name evidence="2" type="ORF">ABB37_09888</name>
</gene>
<feature type="compositionally biased region" description="Low complexity" evidence="1">
    <location>
        <begin position="547"/>
        <end position="560"/>
    </location>
</feature>
<dbReference type="RefSeq" id="XP_015651887.1">
    <property type="nucleotide sequence ID" value="XM_015809555.1"/>
</dbReference>
<dbReference type="EMBL" id="LGTL01000036">
    <property type="protein sequence ID" value="KPA73448.1"/>
    <property type="molecule type" value="Genomic_DNA"/>
</dbReference>
<feature type="compositionally biased region" description="Low complexity" evidence="1">
    <location>
        <begin position="609"/>
        <end position="627"/>
    </location>
</feature>
<accession>A0A0N0DQT4</accession>
<name>A0A0N0DQT4_LEPPY</name>
<proteinExistence type="predicted"/>
<sequence length="781" mass="82213">MSASATVSAGAAKAPPHAPGERFRCRVDVEDICVSVEGNAASSTTALFWEEARVACRFNGGTQRTRWIALQPAMDEVKRELQAAAPGGDLTGAAAPQTGGLLALPYTALNTMSYEVEFTAAAPDDPAVASVTTVKSKRFHTMEFAVEAQNLHRVYSAVGGATGDRAPTSGNMEVISASLNKKAAKVSAWTRSVFSKLGSGIGGSGGSGERKDESGARQRHHHSSLKEQNEAAVANMSDHPVASVPAPGVGDTTVHEGIYATVVKSIDVSEAYNRPGGRQYYCLVVKPESRKLPEAGVGTPIAVSFSVVVHYGHSASVPRSFHNFAIVVDQFVLDYSEAARVLPPDPKSDDAEPRPITGYAFGYTANTAANPNAMEVVSRPVPVAPTDAAGGGGEAALRVVDFDRLHNEVDERKRTPADYRALPTSCCVVSGSTGSQPANRPRLGNRVVCVSRFKTSPDGLCKPSFKCQFVVSLVRFYGASDQSVRESAAPINLAALMNQEILPQRIRTVRFELGEMMYLRLRRFSFAEPEVLRAPLLLPYDYNNEDVQLPAPPAQQQQDAQDSDVHQSTSAAKRSDAPPPLQQQQQQPANAERTAAAPAPPTTASREVPAAAASSSSASSDAAPASPLEQRSGSDDDDDASTPRAGVQHEPTAPMFTLEPQEDASALQFGPSTTATATRYTGAQPTSAPAYDPVVAAATVWGVHGAADDGKAAPAVELTPTASNPFFSAQHRETADAAGMSRGATATSQHDGNPYNFGAAEGDDAATSPKPYAAFELTPLE</sequence>
<evidence type="ECO:0000313" key="3">
    <source>
        <dbReference type="Proteomes" id="UP000037923"/>
    </source>
</evidence>
<reference evidence="2 3" key="1">
    <citation type="submission" date="2015-07" db="EMBL/GenBank/DDBJ databases">
        <title>High-quality genome of monoxenous trypanosomatid Leptomonas pyrrhocoris.</title>
        <authorList>
            <person name="Flegontov P."/>
            <person name="Butenko A."/>
            <person name="Firsov S."/>
            <person name="Vlcek C."/>
            <person name="Logacheva M.D."/>
            <person name="Field M."/>
            <person name="Filatov D."/>
            <person name="Flegontova O."/>
            <person name="Gerasimov E."/>
            <person name="Jackson A.P."/>
            <person name="Kelly S."/>
            <person name="Opperdoes F."/>
            <person name="O'Reilly A."/>
            <person name="Votypka J."/>
            <person name="Yurchenko V."/>
            <person name="Lukes J."/>
        </authorList>
    </citation>
    <scope>NUCLEOTIDE SEQUENCE [LARGE SCALE GENOMIC DNA]</scope>
    <source>
        <strain evidence="2">H10</strain>
    </source>
</reference>
<comment type="caution">
    <text evidence="2">The sequence shown here is derived from an EMBL/GenBank/DDBJ whole genome shotgun (WGS) entry which is preliminary data.</text>
</comment>
<dbReference type="Proteomes" id="UP000037923">
    <property type="component" value="Unassembled WGS sequence"/>
</dbReference>
<dbReference type="VEuPathDB" id="TriTrypDB:LpyrH10_36_0310"/>
<organism evidence="2 3">
    <name type="scientific">Leptomonas pyrrhocoris</name>
    <name type="common">Firebug parasite</name>
    <dbReference type="NCBI Taxonomy" id="157538"/>
    <lineage>
        <taxon>Eukaryota</taxon>
        <taxon>Discoba</taxon>
        <taxon>Euglenozoa</taxon>
        <taxon>Kinetoplastea</taxon>
        <taxon>Metakinetoplastina</taxon>
        <taxon>Trypanosomatida</taxon>
        <taxon>Trypanosomatidae</taxon>
        <taxon>Leishmaniinae</taxon>
        <taxon>Leptomonas</taxon>
    </lineage>
</organism>
<dbReference type="OMA" id="AFGYTAN"/>
<keyword evidence="3" id="KW-1185">Reference proteome</keyword>
<feature type="compositionally biased region" description="Low complexity" evidence="1">
    <location>
        <begin position="1"/>
        <end position="15"/>
    </location>
</feature>
<dbReference type="GeneID" id="26910171"/>
<protein>
    <submittedName>
        <fullName evidence="2">Uncharacterized protein</fullName>
    </submittedName>
</protein>
<dbReference type="OrthoDB" id="241875at2759"/>
<feature type="region of interest" description="Disordered" evidence="1">
    <location>
        <begin position="547"/>
        <end position="653"/>
    </location>
</feature>